<dbReference type="Proteomes" id="UP000522270">
    <property type="component" value="Unassembled WGS sequence"/>
</dbReference>
<accession>A0A7K5YCQ4</accession>
<name>A0A7K5YCQ4_9AVES</name>
<comment type="caution">
    <text evidence="1">The sequence shown here is derived from an EMBL/GenBank/DDBJ whole genome shotgun (WGS) entry which is preliminary data.</text>
</comment>
<dbReference type="GO" id="GO:0022900">
    <property type="term" value="P:electron transport chain"/>
    <property type="evidence" value="ECO:0007669"/>
    <property type="project" value="InterPro"/>
</dbReference>
<keyword evidence="2" id="KW-1185">Reference proteome</keyword>
<evidence type="ECO:0000313" key="2">
    <source>
        <dbReference type="Proteomes" id="UP000522270"/>
    </source>
</evidence>
<dbReference type="InterPro" id="IPR006885">
    <property type="entry name" value="NADH_UbQ_FeS_4_mit-like"/>
</dbReference>
<reference evidence="1 2" key="1">
    <citation type="submission" date="2019-09" db="EMBL/GenBank/DDBJ databases">
        <title>Bird 10,000 Genomes (B10K) Project - Family phase.</title>
        <authorList>
            <person name="Zhang G."/>
        </authorList>
    </citation>
    <scope>NUCLEOTIDE SEQUENCE [LARGE SCALE GENOMIC DNA]</scope>
    <source>
        <strain evidence="1">B10K-DU-027-49</strain>
        <tissue evidence="1">Muscle</tissue>
    </source>
</reference>
<dbReference type="InterPro" id="IPR049547">
    <property type="entry name" value="WDR93_beta-prop"/>
</dbReference>
<dbReference type="AlphaFoldDB" id="A0A7K5YCQ4"/>
<dbReference type="Pfam" id="PF21030">
    <property type="entry name" value="WDR93"/>
    <property type="match status" value="1"/>
</dbReference>
<dbReference type="PANTHER" id="PTHR12219">
    <property type="entry name" value="NADH-UBIQUINONE OXIDOREDUCTASE"/>
    <property type="match status" value="1"/>
</dbReference>
<evidence type="ECO:0000313" key="1">
    <source>
        <dbReference type="EMBL" id="NWU63168.1"/>
    </source>
</evidence>
<proteinExistence type="predicted"/>
<sequence length="341" mass="38636">KHSLEIPPPSEKDWLKDEEEDFFLQDPDRKRDALPPPFRMINKLVMLVFENAMEIVEKRETLREEQKLKVQPTKCFPTAEFQVIGRANCLAVSGNCIFVGLSVGLAAFRMSDYKEACAWDDAETEICAIHALDLGNECHVLFAMDEMGYLHPELCKAMELFELVILLWCQPVFLWQEDISKRSTCVEVVLSPAGDYAGVLLQGNTKAWLEIYRLPKDSWLKEMEKNPGAAAGLACRERSSIWISVVQNSSADIFLLQESPVSANKADTKLSLPVLLLKVKPPKPVTGSSFKSPLDALKEVDDGCTLDLGYNHLIKDSQWELQEAIFRSTYWEYLEAEDKTE</sequence>
<feature type="non-terminal residue" evidence="1">
    <location>
        <position position="1"/>
    </location>
</feature>
<dbReference type="OrthoDB" id="547231at2759"/>
<feature type="non-terminal residue" evidence="1">
    <location>
        <position position="341"/>
    </location>
</feature>
<dbReference type="PANTHER" id="PTHR12219:SF17">
    <property type="entry name" value="WD REPEAT-CONTAINING PROTEIN 93"/>
    <property type="match status" value="1"/>
</dbReference>
<organism evidence="1 2">
    <name type="scientific">Pterocles burchelli</name>
    <dbReference type="NCBI Taxonomy" id="2585816"/>
    <lineage>
        <taxon>Eukaryota</taxon>
        <taxon>Metazoa</taxon>
        <taxon>Chordata</taxon>
        <taxon>Craniata</taxon>
        <taxon>Vertebrata</taxon>
        <taxon>Euteleostomi</taxon>
        <taxon>Archelosauria</taxon>
        <taxon>Archosauria</taxon>
        <taxon>Dinosauria</taxon>
        <taxon>Saurischia</taxon>
        <taxon>Theropoda</taxon>
        <taxon>Coelurosauria</taxon>
        <taxon>Aves</taxon>
        <taxon>Neognathae</taxon>
        <taxon>Neoaves</taxon>
        <taxon>Columbimorphae</taxon>
        <taxon>Pterocliformes</taxon>
        <taxon>Pteroclidae</taxon>
        <taxon>Pterocles</taxon>
    </lineage>
</organism>
<gene>
    <name evidence="1" type="primary">Wdr93</name>
    <name evidence="1" type="ORF">PTEBUR_R10770</name>
</gene>
<protein>
    <submittedName>
        <fullName evidence="1">WDR93 protein</fullName>
    </submittedName>
</protein>
<dbReference type="EMBL" id="VYZE01000089">
    <property type="protein sequence ID" value="NWU63168.1"/>
    <property type="molecule type" value="Genomic_DNA"/>
</dbReference>